<keyword evidence="3" id="KW-1278">Translocase</keyword>
<feature type="compositionally biased region" description="Basic residues" evidence="4">
    <location>
        <begin position="59"/>
        <end position="70"/>
    </location>
</feature>
<comment type="function">
    <text evidence="3">NDH-1 shuttles electrons from NADH, via FMN and iron-sulfur (Fe-S) centers, to quinones in the respiratory chain. The immediate electron acceptor for the enzyme in this species is believed to be a menaquinone. Couples the redox reaction to proton translocation (for every two electrons transferred, four hydrogen ions are translocated across the cytoplasmic membrane), and thus conserves the redox energy in a proton gradient.</text>
</comment>
<sequence length="241" mass="27350">MKDQPKDEKPVPKASDNTEEKQPPRRAVANETQAEKGKGDEEKTADSAVERTAQAAAKAKAKAVHKRPVDKKKAKEQEPLVPSPKQPQLDEIIEIIGAEVGEGALKEGLINRPSRHMPTLVVEVDRWLELARLLRHDSRLSFDYLQNLSGVDYETHLEVVLHLYSMEHRRELAVRVQVDRDRSEAPSVTAIWPAANWNEREVYDLLGIRFSGHPNLGRILLPDDWVGHPLRKDYEPYDGEV</sequence>
<evidence type="ECO:0000313" key="7">
    <source>
        <dbReference type="Proteomes" id="UP000241639"/>
    </source>
</evidence>
<dbReference type="RefSeq" id="WP_107728052.1">
    <property type="nucleotide sequence ID" value="NZ_PZZP01000002.1"/>
</dbReference>
<dbReference type="PANTHER" id="PTHR10884">
    <property type="entry name" value="NADH DEHYDROGENASE UBIQUINONE IRON-SULFUR PROTEIN 3"/>
    <property type="match status" value="1"/>
</dbReference>
<dbReference type="HAMAP" id="MF_01357">
    <property type="entry name" value="NDH1_NuoC"/>
    <property type="match status" value="1"/>
</dbReference>
<proteinExistence type="inferred from homology"/>
<keyword evidence="3" id="KW-0874">Quinone</keyword>
<feature type="compositionally biased region" description="Basic and acidic residues" evidence="4">
    <location>
        <begin position="33"/>
        <end position="49"/>
    </location>
</feature>
<gene>
    <name evidence="3" type="primary">nuoC</name>
    <name evidence="6" type="ORF">C8J48_3071</name>
</gene>
<dbReference type="Pfam" id="PF00329">
    <property type="entry name" value="Complex1_30kDa"/>
    <property type="match status" value="1"/>
</dbReference>
<comment type="similarity">
    <text evidence="1 3">Belongs to the complex I 30 kDa subunit family.</text>
</comment>
<dbReference type="GO" id="GO:0050136">
    <property type="term" value="F:NADH dehydrogenase (quinone) (non-electrogenic) activity"/>
    <property type="evidence" value="ECO:0007669"/>
    <property type="project" value="UniProtKB-UniRule"/>
</dbReference>
<dbReference type="NCBIfam" id="TIGR01961">
    <property type="entry name" value="NuoC_fam"/>
    <property type="match status" value="1"/>
</dbReference>
<dbReference type="PANTHER" id="PTHR10884:SF14">
    <property type="entry name" value="NADH DEHYDROGENASE [UBIQUINONE] IRON-SULFUR PROTEIN 3, MITOCHONDRIAL"/>
    <property type="match status" value="1"/>
</dbReference>
<reference evidence="6 7" key="1">
    <citation type="submission" date="2018-04" db="EMBL/GenBank/DDBJ databases">
        <title>Genomic Encyclopedia of Archaeal and Bacterial Type Strains, Phase II (KMG-II): from individual species to whole genera.</title>
        <authorList>
            <person name="Goeker M."/>
        </authorList>
    </citation>
    <scope>NUCLEOTIDE SEQUENCE [LARGE SCALE GENOMIC DNA]</scope>
    <source>
        <strain evidence="6 7">DSM 45169</strain>
    </source>
</reference>
<dbReference type="SUPFAM" id="SSF143243">
    <property type="entry name" value="Nqo5-like"/>
    <property type="match status" value="1"/>
</dbReference>
<dbReference type="GO" id="GO:0048038">
    <property type="term" value="F:quinone binding"/>
    <property type="evidence" value="ECO:0007669"/>
    <property type="project" value="UniProtKB-KW"/>
</dbReference>
<feature type="compositionally biased region" description="Basic and acidic residues" evidence="4">
    <location>
        <begin position="1"/>
        <end position="23"/>
    </location>
</feature>
<dbReference type="OrthoDB" id="9803286at2"/>
<dbReference type="Proteomes" id="UP000241639">
    <property type="component" value="Unassembled WGS sequence"/>
</dbReference>
<organism evidence="6 7">
    <name type="scientific">Desmospora activa DSM 45169</name>
    <dbReference type="NCBI Taxonomy" id="1121389"/>
    <lineage>
        <taxon>Bacteria</taxon>
        <taxon>Bacillati</taxon>
        <taxon>Bacillota</taxon>
        <taxon>Bacilli</taxon>
        <taxon>Bacillales</taxon>
        <taxon>Thermoactinomycetaceae</taxon>
        <taxon>Desmospora</taxon>
    </lineage>
</organism>
<protein>
    <recommendedName>
        <fullName evidence="3">NADH-quinone oxidoreductase subunit C</fullName>
        <ecNumber evidence="3">7.1.1.-</ecNumber>
    </recommendedName>
    <alternativeName>
        <fullName evidence="3">NADH dehydrogenase I subunit C</fullName>
    </alternativeName>
    <alternativeName>
        <fullName evidence="3">NDH-1 subunit C</fullName>
    </alternativeName>
</protein>
<keyword evidence="3" id="KW-0472">Membrane</keyword>
<dbReference type="GO" id="GO:0005886">
    <property type="term" value="C:plasma membrane"/>
    <property type="evidence" value="ECO:0007669"/>
    <property type="project" value="UniProtKB-SubCell"/>
</dbReference>
<evidence type="ECO:0000256" key="1">
    <source>
        <dbReference type="ARBA" id="ARBA00007569"/>
    </source>
</evidence>
<feature type="domain" description="NADH:ubiquinone oxidoreductase 30kDa subunit" evidence="5">
    <location>
        <begin position="121"/>
        <end position="235"/>
    </location>
</feature>
<feature type="region of interest" description="Disordered" evidence="4">
    <location>
        <begin position="1"/>
        <end position="85"/>
    </location>
</feature>
<keyword evidence="3" id="KW-1003">Cell membrane</keyword>
<accession>A0A2T4Z4E2</accession>
<evidence type="ECO:0000256" key="3">
    <source>
        <dbReference type="HAMAP-Rule" id="MF_01357"/>
    </source>
</evidence>
<evidence type="ECO:0000313" key="6">
    <source>
        <dbReference type="EMBL" id="PTM56746.1"/>
    </source>
</evidence>
<keyword evidence="3" id="KW-0520">NAD</keyword>
<evidence type="ECO:0000256" key="2">
    <source>
        <dbReference type="ARBA" id="ARBA00022448"/>
    </source>
</evidence>
<dbReference type="EMBL" id="PZZP01000002">
    <property type="protein sequence ID" value="PTM56746.1"/>
    <property type="molecule type" value="Genomic_DNA"/>
</dbReference>
<dbReference type="AlphaFoldDB" id="A0A2T4Z4E2"/>
<dbReference type="Gene3D" id="3.30.460.80">
    <property type="entry name" value="NADH:ubiquinone oxidoreductase, 30kDa subunit"/>
    <property type="match status" value="1"/>
</dbReference>
<dbReference type="InterPro" id="IPR001268">
    <property type="entry name" value="NADH_UbQ_OxRdtase_30kDa_su"/>
</dbReference>
<dbReference type="GO" id="GO:0008137">
    <property type="term" value="F:NADH dehydrogenase (ubiquinone) activity"/>
    <property type="evidence" value="ECO:0007669"/>
    <property type="project" value="InterPro"/>
</dbReference>
<evidence type="ECO:0000256" key="4">
    <source>
        <dbReference type="SAM" id="MobiDB-lite"/>
    </source>
</evidence>
<comment type="subunit">
    <text evidence="3">NDH-1 is composed of 14 different subunits. Subunits NuoB, C, D, E, F, and G constitute the peripheral sector of the complex.</text>
</comment>
<dbReference type="EC" id="7.1.1.-" evidence="3"/>
<comment type="caution">
    <text evidence="6">The sequence shown here is derived from an EMBL/GenBank/DDBJ whole genome shotgun (WGS) entry which is preliminary data.</text>
</comment>
<comment type="subcellular location">
    <subcellularLocation>
        <location evidence="3">Cell membrane</location>
        <topology evidence="3">Peripheral membrane protein</topology>
        <orientation evidence="3">Cytoplasmic side</orientation>
    </subcellularLocation>
</comment>
<keyword evidence="2 3" id="KW-0813">Transport</keyword>
<comment type="catalytic activity">
    <reaction evidence="3">
        <text>a quinone + NADH + 5 H(+)(in) = a quinol + NAD(+) + 4 H(+)(out)</text>
        <dbReference type="Rhea" id="RHEA:57888"/>
        <dbReference type="ChEBI" id="CHEBI:15378"/>
        <dbReference type="ChEBI" id="CHEBI:24646"/>
        <dbReference type="ChEBI" id="CHEBI:57540"/>
        <dbReference type="ChEBI" id="CHEBI:57945"/>
        <dbReference type="ChEBI" id="CHEBI:132124"/>
    </reaction>
</comment>
<name>A0A2T4Z4E2_9BACL</name>
<dbReference type="InterPro" id="IPR037232">
    <property type="entry name" value="NADH_quin_OxRdtase_su_C/D-like"/>
</dbReference>
<dbReference type="InterPro" id="IPR010218">
    <property type="entry name" value="NADH_DH_suC"/>
</dbReference>
<keyword evidence="7" id="KW-1185">Reference proteome</keyword>
<evidence type="ECO:0000259" key="5">
    <source>
        <dbReference type="Pfam" id="PF00329"/>
    </source>
</evidence>